<dbReference type="AlphaFoldDB" id="A0AAP0JY13"/>
<evidence type="ECO:0000313" key="3">
    <source>
        <dbReference type="Proteomes" id="UP001419268"/>
    </source>
</evidence>
<keyword evidence="1" id="KW-0472">Membrane</keyword>
<feature type="transmembrane region" description="Helical" evidence="1">
    <location>
        <begin position="235"/>
        <end position="259"/>
    </location>
</feature>
<gene>
    <name evidence="2" type="ORF">Scep_010713</name>
</gene>
<comment type="caution">
    <text evidence="2">The sequence shown here is derived from an EMBL/GenBank/DDBJ whole genome shotgun (WGS) entry which is preliminary data.</text>
</comment>
<feature type="transmembrane region" description="Helical" evidence="1">
    <location>
        <begin position="12"/>
        <end position="31"/>
    </location>
</feature>
<feature type="transmembrane region" description="Helical" evidence="1">
    <location>
        <begin position="179"/>
        <end position="202"/>
    </location>
</feature>
<name>A0AAP0JY13_9MAGN</name>
<feature type="transmembrane region" description="Helical" evidence="1">
    <location>
        <begin position="37"/>
        <end position="56"/>
    </location>
</feature>
<keyword evidence="1" id="KW-0812">Transmembrane</keyword>
<keyword evidence="1" id="KW-1133">Transmembrane helix</keyword>
<feature type="transmembrane region" description="Helical" evidence="1">
    <location>
        <begin position="141"/>
        <end position="158"/>
    </location>
</feature>
<accession>A0AAP0JY13</accession>
<dbReference type="PANTHER" id="PTHR35307:SF8">
    <property type="entry name" value="GUSTATORY RECEPTOR"/>
    <property type="match status" value="1"/>
</dbReference>
<sequence>MPSAQDQLSKLAGTTFICICMGFFMPSLGLTTDSECLSNMISLTIFVVTVLVNICIQMHTGVITSFKAEHIVILCCMMLLLMMLWHYAPMLSAQKQVFADFTKARFANGDGSLLERLKLCYLCTFQSNPQFMFCRKLMCPSTSMLCAICSAVLLQAVFRSFASKELLFCEGISDYRWSMWAIVVSQTIAVLVGFLSTIIRLVTVADHVQSEDIWRDACVCCLADDITWYGNSFTRIIMCPVGIIVNLINILAMAPYSLFGTLKRHFRVARHGACSNICKPKDEGGMKENSEGYKVLTYDGGIWMQYLDDWTIRKGVKDMKRWIEMSKAKFLNHVIEFLCKTPPSQEPLTILLENQNDVKRQDYKISSLSIVVLVKVAALFIPSSLSRSMFDSLGEIFEFIRYIDRKMSFSSFKNKKKYMDSKYLWTSSAEFDFFFRKPDAEVFQSEMQLDQAIETIERVKEDLRYAHRFIAEEVDMILGLVRRKAYTSLEELHRGMEQLYVDMLNEQLSQLPDIILKEINESSAEDLEERVKHALQVVSTIQQLDGLVRWSFPLGTTITNLVEVAAMVDMNRGAPETNSNAIASNENTLVDPNAEKQCHTPFEGSSNILQLTVDEDPSLIVSKAIQDEIVQIE</sequence>
<dbReference type="PANTHER" id="PTHR35307">
    <property type="entry name" value="PROTEIN, PUTATIVE-RELATED"/>
    <property type="match status" value="1"/>
</dbReference>
<feature type="transmembrane region" description="Helical" evidence="1">
    <location>
        <begin position="68"/>
        <end position="88"/>
    </location>
</feature>
<proteinExistence type="predicted"/>
<dbReference type="EMBL" id="JBBNAG010000004">
    <property type="protein sequence ID" value="KAK9141032.1"/>
    <property type="molecule type" value="Genomic_DNA"/>
</dbReference>
<evidence type="ECO:0000313" key="2">
    <source>
        <dbReference type="EMBL" id="KAK9141032.1"/>
    </source>
</evidence>
<evidence type="ECO:0000256" key="1">
    <source>
        <dbReference type="SAM" id="Phobius"/>
    </source>
</evidence>
<protein>
    <submittedName>
        <fullName evidence="2">Uncharacterized protein</fullName>
    </submittedName>
</protein>
<dbReference type="Proteomes" id="UP001419268">
    <property type="component" value="Unassembled WGS sequence"/>
</dbReference>
<organism evidence="2 3">
    <name type="scientific">Stephania cephalantha</name>
    <dbReference type="NCBI Taxonomy" id="152367"/>
    <lineage>
        <taxon>Eukaryota</taxon>
        <taxon>Viridiplantae</taxon>
        <taxon>Streptophyta</taxon>
        <taxon>Embryophyta</taxon>
        <taxon>Tracheophyta</taxon>
        <taxon>Spermatophyta</taxon>
        <taxon>Magnoliopsida</taxon>
        <taxon>Ranunculales</taxon>
        <taxon>Menispermaceae</taxon>
        <taxon>Menispermoideae</taxon>
        <taxon>Cissampelideae</taxon>
        <taxon>Stephania</taxon>
    </lineage>
</organism>
<reference evidence="2 3" key="1">
    <citation type="submission" date="2024-01" db="EMBL/GenBank/DDBJ databases">
        <title>Genome assemblies of Stephania.</title>
        <authorList>
            <person name="Yang L."/>
        </authorList>
    </citation>
    <scope>NUCLEOTIDE SEQUENCE [LARGE SCALE GENOMIC DNA]</scope>
    <source>
        <strain evidence="2">JXDWG</strain>
        <tissue evidence="2">Leaf</tissue>
    </source>
</reference>
<keyword evidence="3" id="KW-1185">Reference proteome</keyword>